<dbReference type="RefSeq" id="XP_051440280.1">
    <property type="nucleotide sequence ID" value="XM_051592501.1"/>
</dbReference>
<keyword evidence="4" id="KW-0547">Nucleotide-binding</keyword>
<keyword evidence="8" id="KW-1185">Reference proteome</keyword>
<feature type="region of interest" description="Disordered" evidence="5">
    <location>
        <begin position="134"/>
        <end position="166"/>
    </location>
</feature>
<dbReference type="InterPro" id="IPR023313">
    <property type="entry name" value="UBQ-conjugating_AS"/>
</dbReference>
<dbReference type="PROSITE" id="PS00183">
    <property type="entry name" value="UBC_1"/>
    <property type="match status" value="1"/>
</dbReference>
<dbReference type="SMART" id="SM00212">
    <property type="entry name" value="UBCc"/>
    <property type="match status" value="1"/>
</dbReference>
<dbReference type="EMBL" id="MU620989">
    <property type="protein sequence ID" value="KAI8575276.1"/>
    <property type="molecule type" value="Genomic_DNA"/>
</dbReference>
<organism evidence="7 8">
    <name type="scientific">Umbelopsis ramanniana AG</name>
    <dbReference type="NCBI Taxonomy" id="1314678"/>
    <lineage>
        <taxon>Eukaryota</taxon>
        <taxon>Fungi</taxon>
        <taxon>Fungi incertae sedis</taxon>
        <taxon>Mucoromycota</taxon>
        <taxon>Mucoromycotina</taxon>
        <taxon>Umbelopsidomycetes</taxon>
        <taxon>Umbelopsidales</taxon>
        <taxon>Umbelopsidaceae</taxon>
        <taxon>Umbelopsis</taxon>
    </lineage>
</organism>
<dbReference type="InterPro" id="IPR016135">
    <property type="entry name" value="UBQ-conjugating_enzyme/RWD"/>
</dbReference>
<feature type="domain" description="UBC core" evidence="6">
    <location>
        <begin position="1"/>
        <end position="132"/>
    </location>
</feature>
<dbReference type="InterPro" id="IPR000608">
    <property type="entry name" value="UBC"/>
</dbReference>
<dbReference type="GO" id="GO:0016740">
    <property type="term" value="F:transferase activity"/>
    <property type="evidence" value="ECO:0007669"/>
    <property type="project" value="UniProtKB-KW"/>
</dbReference>
<name>A0AAD5E2H2_UMBRA</name>
<evidence type="ECO:0000256" key="2">
    <source>
        <dbReference type="ARBA" id="ARBA00022786"/>
    </source>
</evidence>
<dbReference type="PROSITE" id="PS50127">
    <property type="entry name" value="UBC_2"/>
    <property type="match status" value="1"/>
</dbReference>
<feature type="active site" description="Glycyl thioester intermediate" evidence="3">
    <location>
        <position position="69"/>
    </location>
</feature>
<evidence type="ECO:0000313" key="8">
    <source>
        <dbReference type="Proteomes" id="UP001206595"/>
    </source>
</evidence>
<proteinExistence type="inferred from homology"/>
<comment type="similarity">
    <text evidence="4">Belongs to the ubiquitin-conjugating enzyme family.</text>
</comment>
<dbReference type="Pfam" id="PF00179">
    <property type="entry name" value="UQ_con"/>
    <property type="match status" value="1"/>
</dbReference>
<dbReference type="SUPFAM" id="SSF54495">
    <property type="entry name" value="UBC-like"/>
    <property type="match status" value="1"/>
</dbReference>
<comment type="caution">
    <text evidence="7">The sequence shown here is derived from an EMBL/GenBank/DDBJ whole genome shotgun (WGS) entry which is preliminary data.</text>
</comment>
<accession>A0AAD5E2H2</accession>
<dbReference type="AlphaFoldDB" id="A0AAD5E2H2"/>
<evidence type="ECO:0000256" key="1">
    <source>
        <dbReference type="ARBA" id="ARBA00022679"/>
    </source>
</evidence>
<feature type="compositionally biased region" description="Acidic residues" evidence="5">
    <location>
        <begin position="139"/>
        <end position="166"/>
    </location>
</feature>
<evidence type="ECO:0000256" key="5">
    <source>
        <dbReference type="SAM" id="MobiDB-lite"/>
    </source>
</evidence>
<keyword evidence="4" id="KW-0067">ATP-binding</keyword>
<dbReference type="GO" id="GO:0005524">
    <property type="term" value="F:ATP binding"/>
    <property type="evidence" value="ECO:0007669"/>
    <property type="project" value="UniProtKB-UniRule"/>
</dbReference>
<dbReference type="CDD" id="cd23797">
    <property type="entry name" value="UBCc_UBE2H"/>
    <property type="match status" value="1"/>
</dbReference>
<dbReference type="Gene3D" id="3.10.110.10">
    <property type="entry name" value="Ubiquitin Conjugating Enzyme"/>
    <property type="match status" value="1"/>
</dbReference>
<dbReference type="GeneID" id="75917843"/>
<sequence>MSDYEVTLVNDNMQEFYVRFHGPSDTPFNGGVWKVHVELPDQYPYKSPSIGFMNKIFHPNIDELSGSVCLDVINQTWSPMFDMINIFESFLPQLLRYPNPTDPLNGEAAALMMREPTTYESKVKEYVSRYATREAADAATDESSEEEEMSDVSYSDSDDEAPGMEL</sequence>
<reference evidence="7" key="2">
    <citation type="journal article" date="2022" name="Proc. Natl. Acad. Sci. U.S.A.">
        <title>Diploid-dominant life cycles characterize the early evolution of Fungi.</title>
        <authorList>
            <person name="Amses K.R."/>
            <person name="Simmons D.R."/>
            <person name="Longcore J.E."/>
            <person name="Mondo S.J."/>
            <person name="Seto K."/>
            <person name="Jeronimo G.H."/>
            <person name="Bonds A.E."/>
            <person name="Quandt C.A."/>
            <person name="Davis W.J."/>
            <person name="Chang Y."/>
            <person name="Federici B.A."/>
            <person name="Kuo A."/>
            <person name="LaButti K."/>
            <person name="Pangilinan J."/>
            <person name="Andreopoulos W."/>
            <person name="Tritt A."/>
            <person name="Riley R."/>
            <person name="Hundley H."/>
            <person name="Johnson J."/>
            <person name="Lipzen A."/>
            <person name="Barry K."/>
            <person name="Lang B.F."/>
            <person name="Cuomo C.A."/>
            <person name="Buchler N.E."/>
            <person name="Grigoriev I.V."/>
            <person name="Spatafora J.W."/>
            <person name="Stajich J.E."/>
            <person name="James T.Y."/>
        </authorList>
    </citation>
    <scope>NUCLEOTIDE SEQUENCE</scope>
    <source>
        <strain evidence="7">AG</strain>
    </source>
</reference>
<dbReference type="PANTHER" id="PTHR24068">
    <property type="entry name" value="UBIQUITIN-CONJUGATING ENZYME E2"/>
    <property type="match status" value="1"/>
</dbReference>
<keyword evidence="2 4" id="KW-0833">Ubl conjugation pathway</keyword>
<evidence type="ECO:0000256" key="3">
    <source>
        <dbReference type="PROSITE-ProRule" id="PRU10133"/>
    </source>
</evidence>
<evidence type="ECO:0000259" key="6">
    <source>
        <dbReference type="PROSITE" id="PS50127"/>
    </source>
</evidence>
<dbReference type="FunFam" id="3.10.110.10:FF:000061">
    <property type="entry name" value="Ubiquitin-conjugating enzyme E2 8"/>
    <property type="match status" value="1"/>
</dbReference>
<reference evidence="7" key="1">
    <citation type="submission" date="2021-06" db="EMBL/GenBank/DDBJ databases">
        <authorList>
            <consortium name="DOE Joint Genome Institute"/>
            <person name="Mondo S.J."/>
            <person name="Amses K.R."/>
            <person name="Simmons D.R."/>
            <person name="Longcore J.E."/>
            <person name="Seto K."/>
            <person name="Alves G.H."/>
            <person name="Bonds A.E."/>
            <person name="Quandt C.A."/>
            <person name="Davis W.J."/>
            <person name="Chang Y."/>
            <person name="Letcher P.M."/>
            <person name="Powell M.J."/>
            <person name="Kuo A."/>
            <person name="Labutti K."/>
            <person name="Pangilinan J."/>
            <person name="Andreopoulos W."/>
            <person name="Tritt A."/>
            <person name="Riley R."/>
            <person name="Hundley H."/>
            <person name="Johnson J."/>
            <person name="Lipzen A."/>
            <person name="Barry K."/>
            <person name="Berbee M.L."/>
            <person name="Buchler N.E."/>
            <person name="Grigoriev I.V."/>
            <person name="Spatafora J.W."/>
            <person name="Stajich J.E."/>
            <person name="James T.Y."/>
        </authorList>
    </citation>
    <scope>NUCLEOTIDE SEQUENCE</scope>
    <source>
        <strain evidence="7">AG</strain>
    </source>
</reference>
<keyword evidence="1" id="KW-0808">Transferase</keyword>
<evidence type="ECO:0000313" key="7">
    <source>
        <dbReference type="EMBL" id="KAI8575276.1"/>
    </source>
</evidence>
<dbReference type="Proteomes" id="UP001206595">
    <property type="component" value="Unassembled WGS sequence"/>
</dbReference>
<protein>
    <recommendedName>
        <fullName evidence="6">UBC core domain-containing protein</fullName>
    </recommendedName>
</protein>
<evidence type="ECO:0000256" key="4">
    <source>
        <dbReference type="RuleBase" id="RU362109"/>
    </source>
</evidence>
<gene>
    <name evidence="7" type="ORF">K450DRAFT_262571</name>
</gene>